<dbReference type="Proteomes" id="UP000886744">
    <property type="component" value="Unassembled WGS sequence"/>
</dbReference>
<evidence type="ECO:0000256" key="7">
    <source>
        <dbReference type="ARBA" id="ARBA00023136"/>
    </source>
</evidence>
<evidence type="ECO:0000256" key="8">
    <source>
        <dbReference type="ARBA" id="ARBA00038435"/>
    </source>
</evidence>
<feature type="transmembrane region" description="Helical" evidence="9">
    <location>
        <begin position="137"/>
        <end position="165"/>
    </location>
</feature>
<comment type="subcellular location">
    <subcellularLocation>
        <location evidence="1">Cell membrane</location>
        <topology evidence="1">Multi-pass membrane protein</topology>
    </subcellularLocation>
</comment>
<dbReference type="Pfam" id="PF03553">
    <property type="entry name" value="Na_H_antiporter"/>
    <property type="match status" value="1"/>
</dbReference>
<dbReference type="EMBL" id="DVHI01000103">
    <property type="protein sequence ID" value="HIR63553.1"/>
    <property type="molecule type" value="Genomic_DNA"/>
</dbReference>
<evidence type="ECO:0000256" key="5">
    <source>
        <dbReference type="ARBA" id="ARBA00022692"/>
    </source>
</evidence>
<dbReference type="PANTHER" id="PTHR33451">
    <property type="entry name" value="MALATE-2H(+)/NA(+)-LACTATE ANTIPORTER"/>
    <property type="match status" value="1"/>
</dbReference>
<evidence type="ECO:0000313" key="11">
    <source>
        <dbReference type="EMBL" id="HIR63553.1"/>
    </source>
</evidence>
<feature type="transmembrane region" description="Helical" evidence="9">
    <location>
        <begin position="77"/>
        <end position="104"/>
    </location>
</feature>
<feature type="transmembrane region" description="Helical" evidence="9">
    <location>
        <begin position="39"/>
        <end position="57"/>
    </location>
</feature>
<feature type="domain" description="Na+/H+ antiporter NhaC-like C-terminal" evidence="10">
    <location>
        <begin position="162"/>
        <end position="467"/>
    </location>
</feature>
<evidence type="ECO:0000313" key="12">
    <source>
        <dbReference type="Proteomes" id="UP000886744"/>
    </source>
</evidence>
<reference evidence="11" key="2">
    <citation type="journal article" date="2021" name="PeerJ">
        <title>Extensive microbial diversity within the chicken gut microbiome revealed by metagenomics and culture.</title>
        <authorList>
            <person name="Gilroy R."/>
            <person name="Ravi A."/>
            <person name="Getino M."/>
            <person name="Pursley I."/>
            <person name="Horton D.L."/>
            <person name="Alikhan N.F."/>
            <person name="Baker D."/>
            <person name="Gharbi K."/>
            <person name="Hall N."/>
            <person name="Watson M."/>
            <person name="Adriaenssens E.M."/>
            <person name="Foster-Nyarko E."/>
            <person name="Jarju S."/>
            <person name="Secka A."/>
            <person name="Antonio M."/>
            <person name="Oren A."/>
            <person name="Chaudhuri R.R."/>
            <person name="La Ragione R."/>
            <person name="Hildebrand F."/>
            <person name="Pallen M.J."/>
        </authorList>
    </citation>
    <scope>NUCLEOTIDE SEQUENCE</scope>
    <source>
        <strain evidence="11">ChiHjej13B12-12457</strain>
    </source>
</reference>
<evidence type="ECO:0000256" key="1">
    <source>
        <dbReference type="ARBA" id="ARBA00004651"/>
    </source>
</evidence>
<gene>
    <name evidence="11" type="primary">nhaC</name>
    <name evidence="11" type="ORF">IAC94_08580</name>
</gene>
<feature type="transmembrane region" description="Helical" evidence="9">
    <location>
        <begin position="193"/>
        <end position="216"/>
    </location>
</feature>
<dbReference type="InterPro" id="IPR052180">
    <property type="entry name" value="NhaC_Na-H+_Antiporter"/>
</dbReference>
<evidence type="ECO:0000256" key="4">
    <source>
        <dbReference type="ARBA" id="ARBA00022475"/>
    </source>
</evidence>
<evidence type="ECO:0000256" key="3">
    <source>
        <dbReference type="ARBA" id="ARBA00022449"/>
    </source>
</evidence>
<evidence type="ECO:0000259" key="10">
    <source>
        <dbReference type="Pfam" id="PF03553"/>
    </source>
</evidence>
<keyword evidence="6 9" id="KW-1133">Transmembrane helix</keyword>
<comment type="similarity">
    <text evidence="8">Belongs to the NhaC Na(+)/H(+) (TC 2.A.35) antiporter family.</text>
</comment>
<accession>A0A9D1E2V1</accession>
<feature type="transmembrane region" description="Helical" evidence="9">
    <location>
        <begin position="228"/>
        <end position="252"/>
    </location>
</feature>
<evidence type="ECO:0000256" key="9">
    <source>
        <dbReference type="SAM" id="Phobius"/>
    </source>
</evidence>
<dbReference type="GO" id="GO:0015297">
    <property type="term" value="F:antiporter activity"/>
    <property type="evidence" value="ECO:0007669"/>
    <property type="project" value="UniProtKB-KW"/>
</dbReference>
<feature type="transmembrane region" description="Helical" evidence="9">
    <location>
        <begin position="364"/>
        <end position="382"/>
    </location>
</feature>
<dbReference type="InterPro" id="IPR004770">
    <property type="entry name" value="Na/H_antiport_NhaC"/>
</dbReference>
<keyword evidence="2" id="KW-0813">Transport</keyword>
<protein>
    <submittedName>
        <fullName evidence="11">Na+/H+ antiporter NhaC</fullName>
    </submittedName>
</protein>
<reference evidence="11" key="1">
    <citation type="submission" date="2020-10" db="EMBL/GenBank/DDBJ databases">
        <authorList>
            <person name="Gilroy R."/>
        </authorList>
    </citation>
    <scope>NUCLEOTIDE SEQUENCE</scope>
    <source>
        <strain evidence="11">ChiHjej13B12-12457</strain>
    </source>
</reference>
<dbReference type="PANTHER" id="PTHR33451:SF3">
    <property type="entry name" value="MALATE-2H(+)_NA(+)-LACTATE ANTIPORTER"/>
    <property type="match status" value="1"/>
</dbReference>
<evidence type="ECO:0000256" key="6">
    <source>
        <dbReference type="ARBA" id="ARBA00022989"/>
    </source>
</evidence>
<dbReference type="NCBIfam" id="TIGR00931">
    <property type="entry name" value="antiport_nhaC"/>
    <property type="match status" value="1"/>
</dbReference>
<feature type="transmembrane region" description="Helical" evidence="9">
    <location>
        <begin position="259"/>
        <end position="276"/>
    </location>
</feature>
<keyword evidence="4" id="KW-1003">Cell membrane</keyword>
<sequence>MKQPGLLISFIPVILLMTLIVIGVTVFGADITGGASQVALLLAALTVIGISLFHLKMPWSRLEEGIIDNLGKTGPAIFILLMIGALTSTWMLSGVVPTLIYYGMKLISPKIFLLVVFLLTAIVSVLSGSSWTTIGTIGVAMMSAGTMLGISEGWLAGAIISGAYFGDKRSPMSDTTNLASSVAGVDIYRNINYLLYTNMPSFVISGIVFTIVGFTYNPASELDLSAQYASLSSAFVISPWLLLIPCLTIFMIYKKIPPFITLFVSALLSGIIAFFVQPDLIAQICGEGRGFREFFYFLYQSLAAEVTVSTGNPMLDTLACTSGMYGMLGTIWLIICVIVFGGVMEASGMIEAITARIISRLKSAVQLVSATVASGIFCNIVLSDQYMSIIVPGKMFAEAYRKRGYAPELLSRSLEDSATVTSVLVPWNTCGVVQSTVLGVATLSYLPYCIFNLLSPLMSIFVAAIGWKIRRLGGNNDNQSNNNNLNDNENQ</sequence>
<organism evidence="11 12">
    <name type="scientific">Candidatus Coprenecus avistercoris</name>
    <dbReference type="NCBI Taxonomy" id="2840730"/>
    <lineage>
        <taxon>Bacteria</taxon>
        <taxon>Pseudomonadati</taxon>
        <taxon>Bacteroidota</taxon>
        <taxon>Bacteroidia</taxon>
        <taxon>Bacteroidales</taxon>
        <taxon>Rikenellaceae</taxon>
        <taxon>Rikenellaceae incertae sedis</taxon>
        <taxon>Candidatus Coprenecus</taxon>
    </lineage>
</organism>
<name>A0A9D1E2V1_9BACT</name>
<keyword evidence="5 9" id="KW-0812">Transmembrane</keyword>
<feature type="transmembrane region" description="Helical" evidence="9">
    <location>
        <begin position="6"/>
        <end position="27"/>
    </location>
</feature>
<keyword evidence="7 9" id="KW-0472">Membrane</keyword>
<feature type="transmembrane region" description="Helical" evidence="9">
    <location>
        <begin position="111"/>
        <end position="131"/>
    </location>
</feature>
<feature type="transmembrane region" description="Helical" evidence="9">
    <location>
        <begin position="445"/>
        <end position="467"/>
    </location>
</feature>
<keyword evidence="3" id="KW-0050">Antiport</keyword>
<evidence type="ECO:0000256" key="2">
    <source>
        <dbReference type="ARBA" id="ARBA00022448"/>
    </source>
</evidence>
<feature type="transmembrane region" description="Helical" evidence="9">
    <location>
        <begin position="323"/>
        <end position="343"/>
    </location>
</feature>
<dbReference type="GO" id="GO:0005886">
    <property type="term" value="C:plasma membrane"/>
    <property type="evidence" value="ECO:0007669"/>
    <property type="project" value="UniProtKB-SubCell"/>
</dbReference>
<dbReference type="InterPro" id="IPR018461">
    <property type="entry name" value="Na/H_Antiport_NhaC-like_C"/>
</dbReference>
<proteinExistence type="inferred from homology"/>
<comment type="caution">
    <text evidence="11">The sequence shown here is derived from an EMBL/GenBank/DDBJ whole genome shotgun (WGS) entry which is preliminary data.</text>
</comment>
<dbReference type="AlphaFoldDB" id="A0A9D1E2V1"/>